<comment type="caution">
    <text evidence="2">The sequence shown here is derived from an EMBL/GenBank/DDBJ whole genome shotgun (WGS) entry which is preliminary data.</text>
</comment>
<sequence length="212" mass="23706">MGHKHLDKLTGLFGLLFAGAIAGLNAYSFENNTVWYEIGITTALDVIFSFTRGGLTNAMSDSHWDNSKTKQTLYISFGFVIVSFVFAVLVFLICIIGFIRKVSRAAKKFVLASCILVFVSNVFALLLFLMINRAFCDDLTDGIISSNFANEIQKTKICSDFRGHYSGFGYNIYWKPEAGWICELVATILSIFLIIVGSRILHAKKHGYQVIR</sequence>
<feature type="transmembrane region" description="Helical" evidence="1">
    <location>
        <begin position="73"/>
        <end position="98"/>
    </location>
</feature>
<dbReference type="OMA" id="MSKHNII"/>
<protein>
    <recommendedName>
        <fullName evidence="4">Transmembrane protein</fullName>
    </recommendedName>
</protein>
<feature type="transmembrane region" description="Helical" evidence="1">
    <location>
        <begin position="178"/>
        <end position="196"/>
    </location>
</feature>
<dbReference type="GeneID" id="31361313"/>
<dbReference type="RefSeq" id="XP_020433112.1">
    <property type="nucleotide sequence ID" value="XM_020576700.1"/>
</dbReference>
<evidence type="ECO:0000313" key="2">
    <source>
        <dbReference type="EMBL" id="EFA80994.1"/>
    </source>
</evidence>
<evidence type="ECO:0000256" key="1">
    <source>
        <dbReference type="SAM" id="Phobius"/>
    </source>
</evidence>
<dbReference type="AlphaFoldDB" id="D3BBG1"/>
<keyword evidence="3" id="KW-1185">Reference proteome</keyword>
<feature type="transmembrane region" description="Helical" evidence="1">
    <location>
        <begin position="110"/>
        <end position="131"/>
    </location>
</feature>
<dbReference type="InParanoid" id="D3BBG1"/>
<dbReference type="PANTHER" id="PTHR38736:SF3">
    <property type="entry name" value="TRANSMEMBRANE PROTEIN"/>
    <property type="match status" value="1"/>
</dbReference>
<dbReference type="FunCoup" id="D3BBG1">
    <property type="interactions" value="805"/>
</dbReference>
<keyword evidence="1" id="KW-1133">Transmembrane helix</keyword>
<name>D3BBG1_HETP5</name>
<dbReference type="Proteomes" id="UP000001396">
    <property type="component" value="Unassembled WGS sequence"/>
</dbReference>
<evidence type="ECO:0008006" key="4">
    <source>
        <dbReference type="Google" id="ProtNLM"/>
    </source>
</evidence>
<proteinExistence type="predicted"/>
<dbReference type="PANTHER" id="PTHR38736">
    <property type="entry name" value="TRANSMEMBRANE PROTEIN-RELATED"/>
    <property type="match status" value="1"/>
</dbReference>
<gene>
    <name evidence="2" type="ORF">PPL_05829</name>
</gene>
<feature type="transmembrane region" description="Helical" evidence="1">
    <location>
        <begin position="12"/>
        <end position="29"/>
    </location>
</feature>
<keyword evidence="1" id="KW-0472">Membrane</keyword>
<organism evidence="2 3">
    <name type="scientific">Heterostelium pallidum (strain ATCC 26659 / Pp 5 / PN500)</name>
    <name type="common">Cellular slime mold</name>
    <name type="synonym">Polysphondylium pallidum</name>
    <dbReference type="NCBI Taxonomy" id="670386"/>
    <lineage>
        <taxon>Eukaryota</taxon>
        <taxon>Amoebozoa</taxon>
        <taxon>Evosea</taxon>
        <taxon>Eumycetozoa</taxon>
        <taxon>Dictyostelia</taxon>
        <taxon>Acytosteliales</taxon>
        <taxon>Acytosteliaceae</taxon>
        <taxon>Heterostelium</taxon>
    </lineage>
</organism>
<keyword evidence="1" id="KW-0812">Transmembrane</keyword>
<dbReference type="EMBL" id="ADBJ01000026">
    <property type="protein sequence ID" value="EFA80994.1"/>
    <property type="molecule type" value="Genomic_DNA"/>
</dbReference>
<accession>D3BBG1</accession>
<evidence type="ECO:0000313" key="3">
    <source>
        <dbReference type="Proteomes" id="UP000001396"/>
    </source>
</evidence>
<reference evidence="2 3" key="1">
    <citation type="journal article" date="2011" name="Genome Res.">
        <title>Phylogeny-wide analysis of social amoeba genomes highlights ancient origins for complex intercellular communication.</title>
        <authorList>
            <person name="Heidel A.J."/>
            <person name="Lawal H.M."/>
            <person name="Felder M."/>
            <person name="Schilde C."/>
            <person name="Helps N.R."/>
            <person name="Tunggal B."/>
            <person name="Rivero F."/>
            <person name="John U."/>
            <person name="Schleicher M."/>
            <person name="Eichinger L."/>
            <person name="Platzer M."/>
            <person name="Noegel A.A."/>
            <person name="Schaap P."/>
            <person name="Gloeckner G."/>
        </authorList>
    </citation>
    <scope>NUCLEOTIDE SEQUENCE [LARGE SCALE GENOMIC DNA]</scope>
    <source>
        <strain evidence="3">ATCC 26659 / Pp 5 / PN500</strain>
    </source>
</reference>